<evidence type="ECO:0000256" key="3">
    <source>
        <dbReference type="PIRSR" id="PIRSR617774-2"/>
    </source>
</evidence>
<dbReference type="Pfam" id="PF00190">
    <property type="entry name" value="Cupin_1"/>
    <property type="match status" value="2"/>
</dbReference>
<evidence type="ECO:0000313" key="7">
    <source>
        <dbReference type="EMBL" id="KAF2166487.1"/>
    </source>
</evidence>
<dbReference type="Gene3D" id="2.60.120.10">
    <property type="entry name" value="Jelly Rolls"/>
    <property type="match status" value="2"/>
</dbReference>
<dbReference type="GO" id="GO:0046872">
    <property type="term" value="F:metal ion binding"/>
    <property type="evidence" value="ECO:0007669"/>
    <property type="project" value="UniProtKB-KW"/>
</dbReference>
<organism evidence="7 8">
    <name type="scientific">Zasmidium cellare ATCC 36951</name>
    <dbReference type="NCBI Taxonomy" id="1080233"/>
    <lineage>
        <taxon>Eukaryota</taxon>
        <taxon>Fungi</taxon>
        <taxon>Dikarya</taxon>
        <taxon>Ascomycota</taxon>
        <taxon>Pezizomycotina</taxon>
        <taxon>Dothideomycetes</taxon>
        <taxon>Dothideomycetidae</taxon>
        <taxon>Mycosphaerellales</taxon>
        <taxon>Mycosphaerellaceae</taxon>
        <taxon>Zasmidium</taxon>
    </lineage>
</organism>
<feature type="region of interest" description="Disordered" evidence="4">
    <location>
        <begin position="122"/>
        <end position="142"/>
    </location>
</feature>
<dbReference type="GeneID" id="54570249"/>
<evidence type="ECO:0000256" key="5">
    <source>
        <dbReference type="SAM" id="SignalP"/>
    </source>
</evidence>
<dbReference type="CDD" id="cd20305">
    <property type="entry name" value="cupin_OxDC_C"/>
    <property type="match status" value="1"/>
</dbReference>
<dbReference type="InterPro" id="IPR014710">
    <property type="entry name" value="RmlC-like_jellyroll"/>
</dbReference>
<keyword evidence="5" id="KW-0732">Signal</keyword>
<feature type="binding site" evidence="3">
    <location>
        <position position="214"/>
    </location>
    <ligand>
        <name>Mn(2+)</name>
        <dbReference type="ChEBI" id="CHEBI:29035"/>
        <label>1</label>
    </ligand>
</feature>
<feature type="active site" description="Proton donor" evidence="2">
    <location>
        <position position="455"/>
    </location>
</feature>
<dbReference type="AlphaFoldDB" id="A0A6A6CGW6"/>
<dbReference type="PANTHER" id="PTHR35848:SF9">
    <property type="entry name" value="SLL1358 PROTEIN"/>
    <property type="match status" value="1"/>
</dbReference>
<evidence type="ECO:0000256" key="2">
    <source>
        <dbReference type="PIRSR" id="PIRSR617774-1"/>
    </source>
</evidence>
<dbReference type="RefSeq" id="XP_033667376.1">
    <property type="nucleotide sequence ID" value="XM_033816977.1"/>
</dbReference>
<keyword evidence="8" id="KW-1185">Reference proteome</keyword>
<protein>
    <recommendedName>
        <fullName evidence="6">Cupin type-1 domain-containing protein</fullName>
    </recommendedName>
</protein>
<feature type="binding site" evidence="3">
    <location>
        <position position="395"/>
    </location>
    <ligand>
        <name>Mn(2+)</name>
        <dbReference type="ChEBI" id="CHEBI:29035"/>
        <label>2</label>
    </ligand>
</feature>
<dbReference type="OrthoDB" id="10263073at2759"/>
<feature type="binding site" evidence="3">
    <location>
        <position position="397"/>
    </location>
    <ligand>
        <name>Mn(2+)</name>
        <dbReference type="ChEBI" id="CHEBI:29035"/>
        <label>2</label>
    </ligand>
</feature>
<dbReference type="PANTHER" id="PTHR35848">
    <property type="entry name" value="OXALATE-BINDING PROTEIN"/>
    <property type="match status" value="1"/>
</dbReference>
<comment type="cofactor">
    <cofactor evidence="3">
        <name>Mn(2+)</name>
        <dbReference type="ChEBI" id="CHEBI:29035"/>
    </cofactor>
    <text evidence="3">Binds 2 manganese ions per subunit.</text>
</comment>
<reference evidence="7" key="1">
    <citation type="journal article" date="2020" name="Stud. Mycol.">
        <title>101 Dothideomycetes genomes: a test case for predicting lifestyles and emergence of pathogens.</title>
        <authorList>
            <person name="Haridas S."/>
            <person name="Albert R."/>
            <person name="Binder M."/>
            <person name="Bloem J."/>
            <person name="Labutti K."/>
            <person name="Salamov A."/>
            <person name="Andreopoulos B."/>
            <person name="Baker S."/>
            <person name="Barry K."/>
            <person name="Bills G."/>
            <person name="Bluhm B."/>
            <person name="Cannon C."/>
            <person name="Castanera R."/>
            <person name="Culley D."/>
            <person name="Daum C."/>
            <person name="Ezra D."/>
            <person name="Gonzalez J."/>
            <person name="Henrissat B."/>
            <person name="Kuo A."/>
            <person name="Liang C."/>
            <person name="Lipzen A."/>
            <person name="Lutzoni F."/>
            <person name="Magnuson J."/>
            <person name="Mondo S."/>
            <person name="Nolan M."/>
            <person name="Ohm R."/>
            <person name="Pangilinan J."/>
            <person name="Park H.-J."/>
            <person name="Ramirez L."/>
            <person name="Alfaro M."/>
            <person name="Sun H."/>
            <person name="Tritt A."/>
            <person name="Yoshinaga Y."/>
            <person name="Zwiers L.-H."/>
            <person name="Turgeon B."/>
            <person name="Goodwin S."/>
            <person name="Spatafora J."/>
            <person name="Crous P."/>
            <person name="Grigoriev I."/>
        </authorList>
    </citation>
    <scope>NUCLEOTIDE SEQUENCE</scope>
    <source>
        <strain evidence="7">ATCC 36951</strain>
    </source>
</reference>
<feature type="domain" description="Cupin type-1" evidence="6">
    <location>
        <begin position="168"/>
        <end position="309"/>
    </location>
</feature>
<dbReference type="Proteomes" id="UP000799537">
    <property type="component" value="Unassembled WGS sequence"/>
</dbReference>
<feature type="binding site" evidence="3">
    <location>
        <position position="212"/>
    </location>
    <ligand>
        <name>Mn(2+)</name>
        <dbReference type="ChEBI" id="CHEBI:29035"/>
        <label>1</label>
    </ligand>
</feature>
<feature type="region of interest" description="Disordered" evidence="4">
    <location>
        <begin position="54"/>
        <end position="91"/>
    </location>
</feature>
<feature type="chain" id="PRO_5025354579" description="Cupin type-1 domain-containing protein" evidence="5">
    <location>
        <begin position="21"/>
        <end position="528"/>
    </location>
</feature>
<dbReference type="InterPro" id="IPR011051">
    <property type="entry name" value="RmlC_Cupin_sf"/>
</dbReference>
<dbReference type="InterPro" id="IPR017774">
    <property type="entry name" value="Bicupin_oxalate_deCO2ase/Oxase"/>
</dbReference>
<evidence type="ECO:0000259" key="6">
    <source>
        <dbReference type="SMART" id="SM00835"/>
    </source>
</evidence>
<feature type="binding site" evidence="3">
    <location>
        <position position="218"/>
    </location>
    <ligand>
        <name>Mn(2+)</name>
        <dbReference type="ChEBI" id="CHEBI:29035"/>
        <label>1</label>
    </ligand>
</feature>
<dbReference type="SMART" id="SM00835">
    <property type="entry name" value="Cupin_1"/>
    <property type="match status" value="2"/>
</dbReference>
<sequence>MRLNSALLACILAAISPCVAAPTFRKRQGSQIVGLPNGPEIDNSDIDYHPVGPVGASGSPYGGRELLGNSGDGKPATDVGPNVPAKTGSNAQNAGQYTLVSGQEAEADLGLYLDLSEVENPQPIRGGNGAADAGPRNEEVQRQNSDLLARPGTDMGDIPNAKWPMGLSSARSGTGGGNPGWARQQNTNELPVAAAMASVDMNLGPHACRELHWHSANEWAYILSGGVRIAAVNQNGQSYVDDLQAGDLWFFPAGVPHSIQADDRGVEFLLVFNQGDFSEDATDLVTELFARNPLQVLAKNFQTDVSTFKNLPRDQRYIFNGSPFEQSLQETKDSTTGPAGSLPQNESYSYHLSAQEPYTVPGGSVKIVDPSTFPIANNFSAAIFTIDPGAMREIHWHLTSDEWNFFLQGQGRVTVFTGPTNSRTFDYQAGDVGYITDASSHYVENTGDDPLVYIEVLQAPRYIDISAAQWLALTPAQVVRETLNVPQGFIDNLPKTKRYIVPGSTNRTQTNFTVAEYPNARLKASGST</sequence>
<evidence type="ECO:0000313" key="8">
    <source>
        <dbReference type="Proteomes" id="UP000799537"/>
    </source>
</evidence>
<dbReference type="NCBIfam" id="TIGR03404">
    <property type="entry name" value="bicupin_oxalic"/>
    <property type="match status" value="1"/>
</dbReference>
<gene>
    <name evidence="7" type="ORF">M409DRAFT_66534</name>
</gene>
<keyword evidence="1 3" id="KW-0479">Metal-binding</keyword>
<accession>A0A6A6CGW6</accession>
<feature type="binding site" evidence="3">
    <location>
        <position position="402"/>
    </location>
    <ligand>
        <name>Mn(2+)</name>
        <dbReference type="ChEBI" id="CHEBI:29035"/>
        <label>2</label>
    </ligand>
</feature>
<proteinExistence type="predicted"/>
<feature type="signal peptide" evidence="5">
    <location>
        <begin position="1"/>
        <end position="20"/>
    </location>
</feature>
<keyword evidence="3" id="KW-0464">Manganese</keyword>
<evidence type="ECO:0000256" key="1">
    <source>
        <dbReference type="ARBA" id="ARBA00022723"/>
    </source>
</evidence>
<dbReference type="InterPro" id="IPR006045">
    <property type="entry name" value="Cupin_1"/>
</dbReference>
<name>A0A6A6CGW6_ZASCE</name>
<feature type="binding site" evidence="3">
    <location>
        <position position="257"/>
    </location>
    <ligand>
        <name>Mn(2+)</name>
        <dbReference type="ChEBI" id="CHEBI:29035"/>
        <label>1</label>
    </ligand>
</feature>
<dbReference type="EMBL" id="ML993596">
    <property type="protein sequence ID" value="KAF2166487.1"/>
    <property type="molecule type" value="Genomic_DNA"/>
</dbReference>
<dbReference type="GO" id="GO:0033609">
    <property type="term" value="P:oxalate metabolic process"/>
    <property type="evidence" value="ECO:0007669"/>
    <property type="project" value="InterPro"/>
</dbReference>
<dbReference type="SUPFAM" id="SSF51182">
    <property type="entry name" value="RmlC-like cupins"/>
    <property type="match status" value="1"/>
</dbReference>
<feature type="domain" description="Cupin type-1" evidence="6">
    <location>
        <begin position="350"/>
        <end position="491"/>
    </location>
</feature>
<feature type="binding site" evidence="3">
    <location>
        <position position="441"/>
    </location>
    <ligand>
        <name>Mn(2+)</name>
        <dbReference type="ChEBI" id="CHEBI:29035"/>
        <label>2</label>
    </ligand>
</feature>
<dbReference type="InterPro" id="IPR051610">
    <property type="entry name" value="GPI/OXD"/>
</dbReference>
<evidence type="ECO:0000256" key="4">
    <source>
        <dbReference type="SAM" id="MobiDB-lite"/>
    </source>
</evidence>